<feature type="transmembrane region" description="Helical" evidence="1">
    <location>
        <begin position="126"/>
        <end position="148"/>
    </location>
</feature>
<organism evidence="3 4">
    <name type="scientific">Rhodococcus olei</name>
    <dbReference type="NCBI Taxonomy" id="2161675"/>
    <lineage>
        <taxon>Bacteria</taxon>
        <taxon>Bacillati</taxon>
        <taxon>Actinomycetota</taxon>
        <taxon>Actinomycetes</taxon>
        <taxon>Mycobacteriales</taxon>
        <taxon>Nocardiaceae</taxon>
        <taxon>Rhodococcus</taxon>
    </lineage>
</organism>
<comment type="caution">
    <text evidence="3">The sequence shown here is derived from an EMBL/GenBank/DDBJ whole genome shotgun (WGS) entry which is preliminary data.</text>
</comment>
<dbReference type="EMBL" id="BAABFB010000050">
    <property type="protein sequence ID" value="GAA4482313.1"/>
    <property type="molecule type" value="Genomic_DNA"/>
</dbReference>
<reference evidence="4" key="1">
    <citation type="journal article" date="2019" name="Int. J. Syst. Evol. Microbiol.">
        <title>The Global Catalogue of Microorganisms (GCM) 10K type strain sequencing project: providing services to taxonomists for standard genome sequencing and annotation.</title>
        <authorList>
            <consortium name="The Broad Institute Genomics Platform"/>
            <consortium name="The Broad Institute Genome Sequencing Center for Infectious Disease"/>
            <person name="Wu L."/>
            <person name="Ma J."/>
        </authorList>
    </citation>
    <scope>NUCLEOTIDE SEQUENCE [LARGE SCALE GENOMIC DNA]</scope>
    <source>
        <strain evidence="4">JCM 32206</strain>
    </source>
</reference>
<gene>
    <name evidence="3" type="ORF">GCM10023094_31990</name>
</gene>
<keyword evidence="1" id="KW-0812">Transmembrane</keyword>
<feature type="domain" description="DUF2231" evidence="2">
    <location>
        <begin position="9"/>
        <end position="165"/>
    </location>
</feature>
<dbReference type="InterPro" id="IPR019251">
    <property type="entry name" value="DUF2231_TM"/>
</dbReference>
<dbReference type="RefSeq" id="WP_345346868.1">
    <property type="nucleotide sequence ID" value="NZ_BAABFB010000050.1"/>
</dbReference>
<protein>
    <recommendedName>
        <fullName evidence="2">DUF2231 domain-containing protein</fullName>
    </recommendedName>
</protein>
<proteinExistence type="predicted"/>
<keyword evidence="1" id="KW-1133">Transmembrane helix</keyword>
<feature type="transmembrane region" description="Helical" evidence="1">
    <location>
        <begin position="88"/>
        <end position="105"/>
    </location>
</feature>
<evidence type="ECO:0000313" key="3">
    <source>
        <dbReference type="EMBL" id="GAA4482313.1"/>
    </source>
</evidence>
<sequence>MGPTTFNAMPIHPLLVHFVVVLVPLSALLLVLSVCWPAARHRLGVVTPVVALMSLVLVPLTTHAGEWLEHQTPRSPLVRIHAELGDQLVYWSIGVFLASLAWWALHQHKVHEWWIARTGTGPARAPVSRVLAIGLALVGVALAVGSVVQVYRIGDSGAAAVWADTTVTPAAQSR</sequence>
<evidence type="ECO:0000256" key="1">
    <source>
        <dbReference type="SAM" id="Phobius"/>
    </source>
</evidence>
<accession>A0ABP8P8W5</accession>
<keyword evidence="1" id="KW-0472">Membrane</keyword>
<name>A0ABP8P8W5_9NOCA</name>
<dbReference type="Pfam" id="PF09990">
    <property type="entry name" value="DUF2231"/>
    <property type="match status" value="1"/>
</dbReference>
<keyword evidence="4" id="KW-1185">Reference proteome</keyword>
<evidence type="ECO:0000259" key="2">
    <source>
        <dbReference type="Pfam" id="PF09990"/>
    </source>
</evidence>
<dbReference type="Proteomes" id="UP001501183">
    <property type="component" value="Unassembled WGS sequence"/>
</dbReference>
<evidence type="ECO:0000313" key="4">
    <source>
        <dbReference type="Proteomes" id="UP001501183"/>
    </source>
</evidence>
<feature type="transmembrane region" description="Helical" evidence="1">
    <location>
        <begin position="14"/>
        <end position="36"/>
    </location>
</feature>
<feature type="transmembrane region" description="Helical" evidence="1">
    <location>
        <begin position="43"/>
        <end position="68"/>
    </location>
</feature>